<dbReference type="InterPro" id="IPR010546">
    <property type="entry name" value="DUF1120"/>
</dbReference>
<proteinExistence type="predicted"/>
<name>A0A1T2ZVV4_PSEFL</name>
<evidence type="ECO:0000313" key="2">
    <source>
        <dbReference type="Proteomes" id="UP000248640"/>
    </source>
</evidence>
<dbReference type="AlphaFoldDB" id="A0A1T2ZVV4"/>
<dbReference type="Proteomes" id="UP000248640">
    <property type="component" value="Chromosome 1"/>
</dbReference>
<dbReference type="EMBL" id="LS483372">
    <property type="protein sequence ID" value="SQF89823.1"/>
    <property type="molecule type" value="Genomic_DNA"/>
</dbReference>
<protein>
    <submittedName>
        <fullName evidence="1">Protein of uncharacterized function (DUF1120)</fullName>
    </submittedName>
</protein>
<dbReference type="Pfam" id="PF06551">
    <property type="entry name" value="DUF1120"/>
    <property type="match status" value="1"/>
</dbReference>
<sequence length="222" mass="23400">MHPSRVMIAGAFLLAGVSAVSTVMAASNVDLSVVGKIIPSACTPTLSNGGIVDHGKIALQDFPAYGYKALPQATVQLEVTCNAPMLMAVKAIDNRVGTAIPAYPTDPSSSLSRFGLGLTSDDKMIGWYELKLVNATADGAPGALIEAVNVTGPWFDANANTIWQPGWMRTVRDSSSAEMTPLPVMAFTADVVVLTTLTERRNLPVTEETPMDGSATVEVNYL</sequence>
<accession>A0A1T2ZVV4</accession>
<reference evidence="1 2" key="1">
    <citation type="submission" date="2018-06" db="EMBL/GenBank/DDBJ databases">
        <authorList>
            <consortium name="Pathogen Informatics"/>
            <person name="Doyle S."/>
        </authorList>
    </citation>
    <scope>NUCLEOTIDE SEQUENCE [LARGE SCALE GENOMIC DNA]</scope>
    <source>
        <strain evidence="1 2">NCTC10038</strain>
    </source>
</reference>
<gene>
    <name evidence="1" type="ORF">NCTC10038_01212</name>
</gene>
<evidence type="ECO:0000313" key="1">
    <source>
        <dbReference type="EMBL" id="SQF89823.1"/>
    </source>
</evidence>
<organism evidence="1 2">
    <name type="scientific">Pseudomonas fluorescens</name>
    <dbReference type="NCBI Taxonomy" id="294"/>
    <lineage>
        <taxon>Bacteria</taxon>
        <taxon>Pseudomonadati</taxon>
        <taxon>Pseudomonadota</taxon>
        <taxon>Gammaproteobacteria</taxon>
        <taxon>Pseudomonadales</taxon>
        <taxon>Pseudomonadaceae</taxon>
        <taxon>Pseudomonas</taxon>
    </lineage>
</organism>